<comment type="caution">
    <text evidence="1">The sequence shown here is derived from an EMBL/GenBank/DDBJ whole genome shotgun (WGS) entry which is preliminary data.</text>
</comment>
<dbReference type="PRINTS" id="PR00834">
    <property type="entry name" value="PROTEASES2C"/>
</dbReference>
<dbReference type="RefSeq" id="WP_135623158.1">
    <property type="nucleotide sequence ID" value="NZ_RQGD01000022.1"/>
</dbReference>
<proteinExistence type="predicted"/>
<keyword evidence="1" id="KW-0645">Protease</keyword>
<dbReference type="Pfam" id="PF13365">
    <property type="entry name" value="Trypsin_2"/>
    <property type="match status" value="1"/>
</dbReference>
<dbReference type="SUPFAM" id="SSF50494">
    <property type="entry name" value="Trypsin-like serine proteases"/>
    <property type="match status" value="1"/>
</dbReference>
<dbReference type="PANTHER" id="PTHR22939:SF129">
    <property type="entry name" value="SERINE PROTEASE HTRA2, MITOCHONDRIAL"/>
    <property type="match status" value="1"/>
</dbReference>
<keyword evidence="1" id="KW-0378">Hydrolase</keyword>
<gene>
    <name evidence="1" type="ORF">EHQ58_06950</name>
</gene>
<dbReference type="EMBL" id="RQGD01000022">
    <property type="protein sequence ID" value="TGL60232.1"/>
    <property type="molecule type" value="Genomic_DNA"/>
</dbReference>
<keyword evidence="2" id="KW-1185">Reference proteome</keyword>
<dbReference type="GO" id="GO:0006508">
    <property type="term" value="P:proteolysis"/>
    <property type="evidence" value="ECO:0007669"/>
    <property type="project" value="UniProtKB-KW"/>
</dbReference>
<sequence>MKAINLIFIIILTLESCHKSDDTNSTSPLAAYLQARVISISLEPKTPGNAWIGSGFFVSRDGHILTTAHVLQGQKKVYVSYKNLTATLIEKDVAIDLALLKLENDSDEVPFLDVFPGKEADYGDTVYSMGTPFGEEESFFISHVSKPNVLGGDPTEPNRTYIQLDRIFFPGFSGAPLINAKRELVGVARYQIALSETKHSGLGYAIQAEAVENFLKTHLEK</sequence>
<dbReference type="InterPro" id="IPR009003">
    <property type="entry name" value="Peptidase_S1_PA"/>
</dbReference>
<dbReference type="GO" id="GO:0004252">
    <property type="term" value="F:serine-type endopeptidase activity"/>
    <property type="evidence" value="ECO:0007669"/>
    <property type="project" value="InterPro"/>
</dbReference>
<protein>
    <submittedName>
        <fullName evidence="1">Serine protease</fullName>
    </submittedName>
</protein>
<accession>A0A4R9K2I9</accession>
<dbReference type="OrthoDB" id="321158at2"/>
<dbReference type="InterPro" id="IPR001940">
    <property type="entry name" value="Peptidase_S1C"/>
</dbReference>
<dbReference type="PANTHER" id="PTHR22939">
    <property type="entry name" value="SERINE PROTEASE FAMILY S1C HTRA-RELATED"/>
    <property type="match status" value="1"/>
</dbReference>
<evidence type="ECO:0000313" key="2">
    <source>
        <dbReference type="Proteomes" id="UP000297693"/>
    </source>
</evidence>
<dbReference type="Gene3D" id="2.40.10.120">
    <property type="match status" value="1"/>
</dbReference>
<name>A0A4R9K2I9_9LEPT</name>
<organism evidence="1 2">
    <name type="scientific">Leptospira ognonensis</name>
    <dbReference type="NCBI Taxonomy" id="2484945"/>
    <lineage>
        <taxon>Bacteria</taxon>
        <taxon>Pseudomonadati</taxon>
        <taxon>Spirochaetota</taxon>
        <taxon>Spirochaetia</taxon>
        <taxon>Leptospirales</taxon>
        <taxon>Leptospiraceae</taxon>
        <taxon>Leptospira</taxon>
    </lineage>
</organism>
<reference evidence="1" key="1">
    <citation type="journal article" date="2019" name="PLoS Negl. Trop. Dis.">
        <title>Revisiting the worldwide diversity of Leptospira species in the environment.</title>
        <authorList>
            <person name="Vincent A.T."/>
            <person name="Schiettekatte O."/>
            <person name="Bourhy P."/>
            <person name="Veyrier F.J."/>
            <person name="Picardeau M."/>
        </authorList>
    </citation>
    <scope>NUCLEOTIDE SEQUENCE [LARGE SCALE GENOMIC DNA]</scope>
    <source>
        <strain evidence="1">201702476</strain>
    </source>
</reference>
<evidence type="ECO:0000313" key="1">
    <source>
        <dbReference type="EMBL" id="TGL60232.1"/>
    </source>
</evidence>
<dbReference type="Proteomes" id="UP000297693">
    <property type="component" value="Unassembled WGS sequence"/>
</dbReference>
<dbReference type="AlphaFoldDB" id="A0A4R9K2I9"/>